<dbReference type="Proteomes" id="UP001168821">
    <property type="component" value="Unassembled WGS sequence"/>
</dbReference>
<keyword evidence="2" id="KW-1185">Reference proteome</keyword>
<sequence length="132" mass="14409">MHFCASRDVSVFAKSPLRGGHFGPADVPHFPKNKKHNLNAHMKSGLFAGAAIFTLRRLLGARGRGGAAHCTSGGFFAAVRFATLRPADWMKCHSGRRLLLDLGLLTRRRMFCDCDDDKDGRGLGLVGFLGIR</sequence>
<comment type="caution">
    <text evidence="1">The sequence shown here is derived from an EMBL/GenBank/DDBJ whole genome shotgun (WGS) entry which is preliminary data.</text>
</comment>
<proteinExistence type="predicted"/>
<dbReference type="EMBL" id="JALNTZ010000007">
    <property type="protein sequence ID" value="KAJ3645048.1"/>
    <property type="molecule type" value="Genomic_DNA"/>
</dbReference>
<reference evidence="1" key="1">
    <citation type="journal article" date="2023" name="G3 (Bethesda)">
        <title>Whole genome assemblies of Zophobas morio and Tenebrio molitor.</title>
        <authorList>
            <person name="Kaur S."/>
            <person name="Stinson S.A."/>
            <person name="diCenzo G.C."/>
        </authorList>
    </citation>
    <scope>NUCLEOTIDE SEQUENCE</scope>
    <source>
        <strain evidence="1">QUZm001</strain>
    </source>
</reference>
<gene>
    <name evidence="1" type="ORF">Zmor_022736</name>
</gene>
<name>A0AA38HWN8_9CUCU</name>
<evidence type="ECO:0000313" key="2">
    <source>
        <dbReference type="Proteomes" id="UP001168821"/>
    </source>
</evidence>
<accession>A0AA38HWN8</accession>
<organism evidence="1 2">
    <name type="scientific">Zophobas morio</name>
    <dbReference type="NCBI Taxonomy" id="2755281"/>
    <lineage>
        <taxon>Eukaryota</taxon>
        <taxon>Metazoa</taxon>
        <taxon>Ecdysozoa</taxon>
        <taxon>Arthropoda</taxon>
        <taxon>Hexapoda</taxon>
        <taxon>Insecta</taxon>
        <taxon>Pterygota</taxon>
        <taxon>Neoptera</taxon>
        <taxon>Endopterygota</taxon>
        <taxon>Coleoptera</taxon>
        <taxon>Polyphaga</taxon>
        <taxon>Cucujiformia</taxon>
        <taxon>Tenebrionidae</taxon>
        <taxon>Zophobas</taxon>
    </lineage>
</organism>
<protein>
    <submittedName>
        <fullName evidence="1">Uncharacterized protein</fullName>
    </submittedName>
</protein>
<evidence type="ECO:0000313" key="1">
    <source>
        <dbReference type="EMBL" id="KAJ3645048.1"/>
    </source>
</evidence>
<dbReference type="AlphaFoldDB" id="A0AA38HWN8"/>